<sequence length="124" mass="13745">MRDSGFATAVWALSRPPARIWRAPRSVGSRDGASFTLSRSVVFSDVSVELQDLLAHITRSMGFMCRDNHVLQVEQAQCADIAAYQYTLFVRLLASDKDEIHNVRVPVVQCRIPLALPCALSADI</sequence>
<evidence type="ECO:0000313" key="1">
    <source>
        <dbReference type="EMBL" id="GJE91893.1"/>
    </source>
</evidence>
<reference evidence="1 2" key="1">
    <citation type="submission" date="2021-08" db="EMBL/GenBank/DDBJ databases">
        <title>Draft Genome Sequence of Phanerochaete sordida strain YK-624.</title>
        <authorList>
            <person name="Mori T."/>
            <person name="Dohra H."/>
            <person name="Suzuki T."/>
            <person name="Kawagishi H."/>
            <person name="Hirai H."/>
        </authorList>
    </citation>
    <scope>NUCLEOTIDE SEQUENCE [LARGE SCALE GENOMIC DNA]</scope>
    <source>
        <strain evidence="1 2">YK-624</strain>
    </source>
</reference>
<dbReference type="Proteomes" id="UP000703269">
    <property type="component" value="Unassembled WGS sequence"/>
</dbReference>
<dbReference type="AlphaFoldDB" id="A0A9P3G9J3"/>
<proteinExistence type="predicted"/>
<accession>A0A9P3G9J3</accession>
<gene>
    <name evidence="1" type="ORF">PsYK624_080440</name>
</gene>
<evidence type="ECO:0000313" key="2">
    <source>
        <dbReference type="Proteomes" id="UP000703269"/>
    </source>
</evidence>
<protein>
    <submittedName>
        <fullName evidence="1">Uncharacterized protein</fullName>
    </submittedName>
</protein>
<keyword evidence="2" id="KW-1185">Reference proteome</keyword>
<name>A0A9P3G9J3_9APHY</name>
<dbReference type="EMBL" id="BPQB01000023">
    <property type="protein sequence ID" value="GJE91893.1"/>
    <property type="molecule type" value="Genomic_DNA"/>
</dbReference>
<organism evidence="1 2">
    <name type="scientific">Phanerochaete sordida</name>
    <dbReference type="NCBI Taxonomy" id="48140"/>
    <lineage>
        <taxon>Eukaryota</taxon>
        <taxon>Fungi</taxon>
        <taxon>Dikarya</taxon>
        <taxon>Basidiomycota</taxon>
        <taxon>Agaricomycotina</taxon>
        <taxon>Agaricomycetes</taxon>
        <taxon>Polyporales</taxon>
        <taxon>Phanerochaetaceae</taxon>
        <taxon>Phanerochaete</taxon>
    </lineage>
</organism>
<comment type="caution">
    <text evidence="1">The sequence shown here is derived from an EMBL/GenBank/DDBJ whole genome shotgun (WGS) entry which is preliminary data.</text>
</comment>